<dbReference type="InterPro" id="IPR010985">
    <property type="entry name" value="Ribbon_hlx_hlx"/>
</dbReference>
<dbReference type="EMBL" id="MT141405">
    <property type="protein sequence ID" value="QJA60341.1"/>
    <property type="molecule type" value="Genomic_DNA"/>
</dbReference>
<proteinExistence type="predicted"/>
<name>A0A6H2A1M1_9ZZZZ</name>
<reference evidence="1" key="1">
    <citation type="submission" date="2020-03" db="EMBL/GenBank/DDBJ databases">
        <title>The deep terrestrial virosphere.</title>
        <authorList>
            <person name="Holmfeldt K."/>
            <person name="Nilsson E."/>
            <person name="Simone D."/>
            <person name="Lopez-Fernandez M."/>
            <person name="Wu X."/>
            <person name="de Brujin I."/>
            <person name="Lundin D."/>
            <person name="Andersson A."/>
            <person name="Bertilsson S."/>
            <person name="Dopson M."/>
        </authorList>
    </citation>
    <scope>NUCLEOTIDE SEQUENCE</scope>
    <source>
        <strain evidence="3">MM415A00428</strain>
        <strain evidence="2">MM415B01127</strain>
        <strain evidence="1">TM448A03580</strain>
    </source>
</reference>
<evidence type="ECO:0000313" key="1">
    <source>
        <dbReference type="EMBL" id="QJA53467.1"/>
    </source>
</evidence>
<dbReference type="EMBL" id="MT144424">
    <property type="protein sequence ID" value="QJA53467.1"/>
    <property type="molecule type" value="Genomic_DNA"/>
</dbReference>
<dbReference type="SUPFAM" id="SSF47598">
    <property type="entry name" value="Ribbon-helix-helix"/>
    <property type="match status" value="1"/>
</dbReference>
<dbReference type="AlphaFoldDB" id="A0A6H2A1M1"/>
<dbReference type="GO" id="GO:0006355">
    <property type="term" value="P:regulation of DNA-templated transcription"/>
    <property type="evidence" value="ECO:0007669"/>
    <property type="project" value="InterPro"/>
</dbReference>
<accession>A0A6H2A1M1</accession>
<gene>
    <name evidence="3" type="ORF">MM415A00428_0018</name>
    <name evidence="2" type="ORF">MM415B01127_0018</name>
    <name evidence="1" type="ORF">TM448A03580_0003</name>
</gene>
<evidence type="ECO:0000313" key="3">
    <source>
        <dbReference type="EMBL" id="QJA82300.1"/>
    </source>
</evidence>
<sequence>MPKTKRKVEGVSITVPIGVIKKVRELAQEERRSVSQIISLALEEQYGTYSDDGVDEVIRGEQG</sequence>
<protein>
    <submittedName>
        <fullName evidence="1">Putative ribbon-helix-helix protein repressor</fullName>
    </submittedName>
</protein>
<evidence type="ECO:0000313" key="2">
    <source>
        <dbReference type="EMBL" id="QJA60341.1"/>
    </source>
</evidence>
<dbReference type="EMBL" id="MT142484">
    <property type="protein sequence ID" value="QJA82300.1"/>
    <property type="molecule type" value="Genomic_DNA"/>
</dbReference>
<organism evidence="1">
    <name type="scientific">viral metagenome</name>
    <dbReference type="NCBI Taxonomy" id="1070528"/>
    <lineage>
        <taxon>unclassified sequences</taxon>
        <taxon>metagenomes</taxon>
        <taxon>organismal metagenomes</taxon>
    </lineage>
</organism>